<gene>
    <name evidence="12" type="ORF">FM119_08455</name>
</gene>
<proteinExistence type="predicted"/>
<evidence type="ECO:0000256" key="2">
    <source>
        <dbReference type="ARBA" id="ARBA00000565"/>
    </source>
</evidence>
<evidence type="ECO:0000256" key="4">
    <source>
        <dbReference type="ARBA" id="ARBA00004769"/>
    </source>
</evidence>
<evidence type="ECO:0000256" key="5">
    <source>
        <dbReference type="ARBA" id="ARBA00022679"/>
    </source>
</evidence>
<dbReference type="GO" id="GO:0009229">
    <property type="term" value="P:thiamine diphosphate biosynthetic process"/>
    <property type="evidence" value="ECO:0007669"/>
    <property type="project" value="UniProtKB-UniPathway"/>
</dbReference>
<evidence type="ECO:0000256" key="9">
    <source>
        <dbReference type="ARBA" id="ARBA00022977"/>
    </source>
</evidence>
<keyword evidence="9" id="KW-0784">Thiamine biosynthesis</keyword>
<dbReference type="PANTHER" id="PTHR20858:SF17">
    <property type="entry name" value="HYDROXYMETHYLPYRIMIDINE_PHOSPHOMETHYLPYRIMIDINE KINASE THI20-RELATED"/>
    <property type="match status" value="1"/>
</dbReference>
<evidence type="ECO:0000313" key="13">
    <source>
        <dbReference type="Proteomes" id="UP000196778"/>
    </source>
</evidence>
<dbReference type="EMBL" id="FUKR01000048">
    <property type="protein sequence ID" value="SJN33515.1"/>
    <property type="molecule type" value="Genomic_DNA"/>
</dbReference>
<evidence type="ECO:0000259" key="11">
    <source>
        <dbReference type="Pfam" id="PF08543"/>
    </source>
</evidence>
<dbReference type="InterPro" id="IPR004399">
    <property type="entry name" value="HMP/HMP-P_kinase_dom"/>
</dbReference>
<comment type="function">
    <text evidence="3">Catalyzes the phosphorylation of hydroxymethylpyrimidine phosphate (HMP-P) to HMP-PP, and of HMP to HMP-P.</text>
</comment>
<dbReference type="InterPro" id="IPR016084">
    <property type="entry name" value="Haem_Oase-like_multi-hlx"/>
</dbReference>
<dbReference type="NCBIfam" id="TIGR00097">
    <property type="entry name" value="HMP-P_kinase"/>
    <property type="match status" value="1"/>
</dbReference>
<dbReference type="AlphaFoldDB" id="A0A1R4JNZ6"/>
<comment type="pathway">
    <text evidence="4">Cofactor biosynthesis; thiamine diphosphate biosynthesis; 4-amino-2-methyl-5-diphosphomethylpyrimidine from 5-amino-1-(5-phospho-D-ribosyl)imidazole: step 3/3.</text>
</comment>
<keyword evidence="6" id="KW-0547">Nucleotide-binding</keyword>
<reference evidence="13" key="1">
    <citation type="submission" date="2017-02" db="EMBL/GenBank/DDBJ databases">
        <authorList>
            <person name="Dridi B."/>
        </authorList>
    </citation>
    <scope>NUCLEOTIDE SEQUENCE [LARGE SCALE GENOMIC DNA]</scope>
    <source>
        <strain evidence="13">EB411</strain>
    </source>
</reference>
<dbReference type="InterPro" id="IPR013749">
    <property type="entry name" value="PM/HMP-P_kinase-1"/>
</dbReference>
<dbReference type="UniPathway" id="UPA00060">
    <property type="reaction ID" value="UER00138"/>
</dbReference>
<evidence type="ECO:0000256" key="1">
    <source>
        <dbReference type="ARBA" id="ARBA00000151"/>
    </source>
</evidence>
<organism evidence="12 13">
    <name type="scientific">Mycetocola reblochoni REB411</name>
    <dbReference type="NCBI Taxonomy" id="1255698"/>
    <lineage>
        <taxon>Bacteria</taxon>
        <taxon>Bacillati</taxon>
        <taxon>Actinomycetota</taxon>
        <taxon>Actinomycetes</taxon>
        <taxon>Micrococcales</taxon>
        <taxon>Microbacteriaceae</taxon>
        <taxon>Mycetocola</taxon>
    </lineage>
</organism>
<feature type="domain" description="Pyridoxamine kinase/Phosphomethylpyrimidine kinase" evidence="11">
    <location>
        <begin position="16"/>
        <end position="270"/>
    </location>
</feature>
<dbReference type="OrthoDB" id="34166at2"/>
<dbReference type="GO" id="GO:0009228">
    <property type="term" value="P:thiamine biosynthetic process"/>
    <property type="evidence" value="ECO:0007669"/>
    <property type="project" value="UniProtKB-KW"/>
</dbReference>
<dbReference type="SUPFAM" id="SSF53613">
    <property type="entry name" value="Ribokinase-like"/>
    <property type="match status" value="1"/>
</dbReference>
<dbReference type="SUPFAM" id="SSF48613">
    <property type="entry name" value="Heme oxygenase-like"/>
    <property type="match status" value="1"/>
</dbReference>
<keyword evidence="7 12" id="KW-0418">Kinase</keyword>
<comment type="catalytic activity">
    <reaction evidence="2">
        <text>4-amino-2-methyl-5-(phosphooxymethyl)pyrimidine + ATP = 4-amino-2-methyl-5-(diphosphooxymethyl)pyrimidine + ADP</text>
        <dbReference type="Rhea" id="RHEA:19893"/>
        <dbReference type="ChEBI" id="CHEBI:30616"/>
        <dbReference type="ChEBI" id="CHEBI:57841"/>
        <dbReference type="ChEBI" id="CHEBI:58354"/>
        <dbReference type="ChEBI" id="CHEBI:456216"/>
        <dbReference type="EC" id="2.7.4.7"/>
    </reaction>
</comment>
<dbReference type="Pfam" id="PF08543">
    <property type="entry name" value="Phos_pyr_kin"/>
    <property type="match status" value="1"/>
</dbReference>
<keyword evidence="5 12" id="KW-0808">Transferase</keyword>
<keyword evidence="13" id="KW-1185">Reference proteome</keyword>
<dbReference type="Proteomes" id="UP000196778">
    <property type="component" value="Unassembled WGS sequence"/>
</dbReference>
<dbReference type="GO" id="GO:0005524">
    <property type="term" value="F:ATP binding"/>
    <property type="evidence" value="ECO:0007669"/>
    <property type="project" value="UniProtKB-KW"/>
</dbReference>
<evidence type="ECO:0000256" key="3">
    <source>
        <dbReference type="ARBA" id="ARBA00003848"/>
    </source>
</evidence>
<dbReference type="Gene3D" id="1.20.910.10">
    <property type="entry name" value="Heme oxygenase-like"/>
    <property type="match status" value="1"/>
</dbReference>
<dbReference type="NCBIfam" id="NF011301">
    <property type="entry name" value="PRK14713.1"/>
    <property type="match status" value="1"/>
</dbReference>
<evidence type="ECO:0000313" key="12">
    <source>
        <dbReference type="EMBL" id="SJN33515.1"/>
    </source>
</evidence>
<feature type="domain" description="Thiaminase-2/PQQC" evidence="10">
    <location>
        <begin position="315"/>
        <end position="494"/>
    </location>
</feature>
<comment type="catalytic activity">
    <reaction evidence="1">
        <text>4-amino-5-hydroxymethyl-2-methylpyrimidine + ATP = 4-amino-2-methyl-5-(phosphooxymethyl)pyrimidine + ADP + H(+)</text>
        <dbReference type="Rhea" id="RHEA:23096"/>
        <dbReference type="ChEBI" id="CHEBI:15378"/>
        <dbReference type="ChEBI" id="CHEBI:16892"/>
        <dbReference type="ChEBI" id="CHEBI:30616"/>
        <dbReference type="ChEBI" id="CHEBI:58354"/>
        <dbReference type="ChEBI" id="CHEBI:456216"/>
        <dbReference type="EC" id="2.7.1.49"/>
    </reaction>
</comment>
<dbReference type="InterPro" id="IPR004305">
    <property type="entry name" value="Thiaminase-2/PQQC"/>
</dbReference>
<evidence type="ECO:0000259" key="10">
    <source>
        <dbReference type="Pfam" id="PF03070"/>
    </source>
</evidence>
<dbReference type="RefSeq" id="WP_087137231.1">
    <property type="nucleotide sequence ID" value="NZ_FUKR01000048.1"/>
</dbReference>
<sequence>MSAPGVSAVLSIAGTDPSGGAGIQADLKSIAAHGGYGMAVVTALVAQNTTGVREVHLPPVDFLRAQLDAVSDDVRLDAVKIGMLGTASVVAEVADWLRTSAVGVPVVLDPVMVATSGDRLLEADAESAVRALLTLATVVTPNLPELGILAAEPPAADWPSALAQAGRVARAHGVTVLVKGGHLESGSSPDALVSVRADAPDGVDVVELPAERVRTRNSHGTGCSLSSALATLIASGETVAVAAALAKEWLSEALRRSEELDVGRGRGPVNHFAGSLGTLSPAARLRAGGGVREPVTSSWWRDTETVRRQTERGAFVRALADGSLAPERFDAYLAQDAIYLDGYADVLAAAALTAPDDQERAFWADAAVQCRDAEMQLHLSRLSGRAAARPWPTTVAYLDHLRTAVATGSHLRVSAAVLPCYWVYRDIGLLLHEARHPAHPYDDWLATYGDAGFDEATERAIGYAERAAAADPDGVPAAGSAFYRSTALERDFFAAPVERDLRELGVPPAR</sequence>
<dbReference type="Gene3D" id="3.40.1190.20">
    <property type="match status" value="1"/>
</dbReference>
<keyword evidence="8" id="KW-0067">ATP-binding</keyword>
<dbReference type="Pfam" id="PF03070">
    <property type="entry name" value="TENA_THI-4"/>
    <property type="match status" value="1"/>
</dbReference>
<accession>A0A1R4JNZ6</accession>
<dbReference type="EC" id="2.7.4.7" evidence="12"/>
<dbReference type="FunFam" id="3.40.1190.20:FF:000003">
    <property type="entry name" value="Phosphomethylpyrimidine kinase ThiD"/>
    <property type="match status" value="1"/>
</dbReference>
<dbReference type="InterPro" id="IPR029056">
    <property type="entry name" value="Ribokinase-like"/>
</dbReference>
<dbReference type="CDD" id="cd19365">
    <property type="entry name" value="TenA_C-like"/>
    <property type="match status" value="1"/>
</dbReference>
<dbReference type="GO" id="GO:0005829">
    <property type="term" value="C:cytosol"/>
    <property type="evidence" value="ECO:0007669"/>
    <property type="project" value="TreeGrafter"/>
</dbReference>
<evidence type="ECO:0000256" key="8">
    <source>
        <dbReference type="ARBA" id="ARBA00022840"/>
    </source>
</evidence>
<dbReference type="CDD" id="cd01169">
    <property type="entry name" value="HMPP_kinase"/>
    <property type="match status" value="1"/>
</dbReference>
<evidence type="ECO:0000256" key="7">
    <source>
        <dbReference type="ARBA" id="ARBA00022777"/>
    </source>
</evidence>
<protein>
    <submittedName>
        <fullName evidence="12">Hydroxymethylpyrimidine phosphate kinase ThiD</fullName>
        <ecNumber evidence="12">2.7.4.7</ecNumber>
    </submittedName>
</protein>
<dbReference type="GO" id="GO:0008972">
    <property type="term" value="F:phosphomethylpyrimidine kinase activity"/>
    <property type="evidence" value="ECO:0007669"/>
    <property type="project" value="UniProtKB-EC"/>
</dbReference>
<dbReference type="PANTHER" id="PTHR20858">
    <property type="entry name" value="PHOSPHOMETHYLPYRIMIDINE KINASE"/>
    <property type="match status" value="1"/>
</dbReference>
<dbReference type="GO" id="GO:0008902">
    <property type="term" value="F:hydroxymethylpyrimidine kinase activity"/>
    <property type="evidence" value="ECO:0007669"/>
    <property type="project" value="UniProtKB-EC"/>
</dbReference>
<evidence type="ECO:0000256" key="6">
    <source>
        <dbReference type="ARBA" id="ARBA00022741"/>
    </source>
</evidence>
<name>A0A1R4JNZ6_9MICO</name>